<keyword evidence="4" id="KW-1185">Reference proteome</keyword>
<dbReference type="Proteomes" id="UP000031967">
    <property type="component" value="Unassembled WGS sequence"/>
</dbReference>
<dbReference type="RefSeq" id="WP_041048700.1">
    <property type="nucleotide sequence ID" value="NZ_JXAK01000029.1"/>
</dbReference>
<dbReference type="PROSITE" id="PS50983">
    <property type="entry name" value="FE_B12_PBP"/>
    <property type="match status" value="1"/>
</dbReference>
<sequence length="259" mass="28335">MTTSVQRIVCTVAELPELLDRLGALDRVVGISAFTTRPEAALSLPKVTGFKTANLAQLTKLEPDLAILSFDVQKELALKLAEAGIPVLHLHPHRLDDLFRTIGILGGLLDKRREAEALAAGLQAELDAVRLAAAKLRRRPKVYFEEWMDPLICGTGWISDAIEIAGGEDVFRTRALQGRKAQNRVVTAEEVLAAAPELIVASWCGKPFERAQLEARTGFAQLPAVRQGAVVEMDSTVLQCGVALVDRIRELHEHIRELA</sequence>
<accession>A0ABR5AFV3</accession>
<gene>
    <name evidence="3" type="ORF">SD70_16870</name>
</gene>
<comment type="caution">
    <text evidence="3">The sequence shown here is derived from an EMBL/GenBank/DDBJ whole genome shotgun (WGS) entry which is preliminary data.</text>
</comment>
<dbReference type="Pfam" id="PF01497">
    <property type="entry name" value="Peripla_BP_2"/>
    <property type="match status" value="1"/>
</dbReference>
<dbReference type="InterPro" id="IPR002491">
    <property type="entry name" value="ABC_transptr_periplasmic_BD"/>
</dbReference>
<organism evidence="3 4">
    <name type="scientific">Gordoniibacillus kamchatkensis</name>
    <dbReference type="NCBI Taxonomy" id="1590651"/>
    <lineage>
        <taxon>Bacteria</taxon>
        <taxon>Bacillati</taxon>
        <taxon>Bacillota</taxon>
        <taxon>Bacilli</taxon>
        <taxon>Bacillales</taxon>
        <taxon>Paenibacillaceae</taxon>
        <taxon>Gordoniibacillus</taxon>
    </lineage>
</organism>
<feature type="domain" description="Fe/B12 periplasmic-binding" evidence="2">
    <location>
        <begin position="7"/>
        <end position="259"/>
    </location>
</feature>
<name>A0ABR5AFV3_9BACL</name>
<evidence type="ECO:0000313" key="4">
    <source>
        <dbReference type="Proteomes" id="UP000031967"/>
    </source>
</evidence>
<dbReference type="PANTHER" id="PTHR42860">
    <property type="entry name" value="VITAMIN B12-BINDING PROTEIN"/>
    <property type="match status" value="1"/>
</dbReference>
<dbReference type="SUPFAM" id="SSF53807">
    <property type="entry name" value="Helical backbone' metal receptor"/>
    <property type="match status" value="1"/>
</dbReference>
<protein>
    <recommendedName>
        <fullName evidence="2">Fe/B12 periplasmic-binding domain-containing protein</fullName>
    </recommendedName>
</protein>
<feature type="coiled-coil region" evidence="1">
    <location>
        <begin position="112"/>
        <end position="139"/>
    </location>
</feature>
<proteinExistence type="predicted"/>
<dbReference type="EMBL" id="JXAK01000029">
    <property type="protein sequence ID" value="KIL39904.1"/>
    <property type="molecule type" value="Genomic_DNA"/>
</dbReference>
<evidence type="ECO:0000259" key="2">
    <source>
        <dbReference type="PROSITE" id="PS50983"/>
    </source>
</evidence>
<keyword evidence="1" id="KW-0175">Coiled coil</keyword>
<dbReference type="PANTHER" id="PTHR42860:SF2">
    <property type="entry name" value="BLL4160 PROTEIN"/>
    <property type="match status" value="1"/>
</dbReference>
<reference evidence="3 4" key="1">
    <citation type="submission" date="2014-12" db="EMBL/GenBank/DDBJ databases">
        <title>Draft genome sequence of Paenibacillus kamchatkensis strain B-2647.</title>
        <authorList>
            <person name="Karlyshev A.V."/>
            <person name="Kudryashova E.B."/>
        </authorList>
    </citation>
    <scope>NUCLEOTIDE SEQUENCE [LARGE SCALE GENOMIC DNA]</scope>
    <source>
        <strain evidence="3 4">VKM B-2647</strain>
    </source>
</reference>
<dbReference type="Gene3D" id="3.40.50.1980">
    <property type="entry name" value="Nitrogenase molybdenum iron protein domain"/>
    <property type="match status" value="2"/>
</dbReference>
<evidence type="ECO:0000313" key="3">
    <source>
        <dbReference type="EMBL" id="KIL39904.1"/>
    </source>
</evidence>
<dbReference type="InterPro" id="IPR051030">
    <property type="entry name" value="Vitamin_B12-ABC_binding"/>
</dbReference>
<evidence type="ECO:0000256" key="1">
    <source>
        <dbReference type="SAM" id="Coils"/>
    </source>
</evidence>